<sequence>MVQLTSDKRCCRNLCFPFLVLCVDFFRRRLLPFMSKTFPTEFRIASRRSTQGNNLVMDSIHFQHVESPLPCYPMSPDMSFLLGRTILLDDIAVMSCPHVYS</sequence>
<organism evidence="1 2">
    <name type="scientific">Podarcis lilfordi</name>
    <name type="common">Lilford's wall lizard</name>
    <dbReference type="NCBI Taxonomy" id="74358"/>
    <lineage>
        <taxon>Eukaryota</taxon>
        <taxon>Metazoa</taxon>
        <taxon>Chordata</taxon>
        <taxon>Craniata</taxon>
        <taxon>Vertebrata</taxon>
        <taxon>Euteleostomi</taxon>
        <taxon>Lepidosauria</taxon>
        <taxon>Squamata</taxon>
        <taxon>Bifurcata</taxon>
        <taxon>Unidentata</taxon>
        <taxon>Episquamata</taxon>
        <taxon>Laterata</taxon>
        <taxon>Lacertibaenia</taxon>
        <taxon>Lacertidae</taxon>
        <taxon>Podarcis</taxon>
    </lineage>
</organism>
<evidence type="ECO:0000313" key="1">
    <source>
        <dbReference type="EMBL" id="CAI5762508.1"/>
    </source>
</evidence>
<dbReference type="EMBL" id="OX395126">
    <property type="protein sequence ID" value="CAI5762508.1"/>
    <property type="molecule type" value="Genomic_DNA"/>
</dbReference>
<protein>
    <submittedName>
        <fullName evidence="1">Uncharacterized protein</fullName>
    </submittedName>
</protein>
<evidence type="ECO:0000313" key="2">
    <source>
        <dbReference type="Proteomes" id="UP001178461"/>
    </source>
</evidence>
<gene>
    <name evidence="1" type="ORF">PODLI_1B008476</name>
</gene>
<reference evidence="1" key="1">
    <citation type="submission" date="2022-12" db="EMBL/GenBank/DDBJ databases">
        <authorList>
            <person name="Alioto T."/>
            <person name="Alioto T."/>
            <person name="Gomez Garrido J."/>
        </authorList>
    </citation>
    <scope>NUCLEOTIDE SEQUENCE</scope>
</reference>
<proteinExistence type="predicted"/>
<name>A0AA35JPS6_9SAUR</name>
<dbReference type="AlphaFoldDB" id="A0AA35JPS6"/>
<accession>A0AA35JPS6</accession>
<keyword evidence="2" id="KW-1185">Reference proteome</keyword>
<dbReference type="Proteomes" id="UP001178461">
    <property type="component" value="Chromosome 1"/>
</dbReference>